<evidence type="ECO:0000313" key="2">
    <source>
        <dbReference type="Proteomes" id="UP000019335"/>
    </source>
</evidence>
<keyword evidence="2" id="KW-1185">Reference proteome</keyword>
<gene>
    <name evidence="1" type="ORF">Naga_100294g8</name>
</gene>
<comment type="caution">
    <text evidence="1">The sequence shown here is derived from an EMBL/GenBank/DDBJ whole genome shotgun (WGS) entry which is preliminary data.</text>
</comment>
<sequence>MLLREHEISDRRLSEPSYSVAPISLMDPTDWRRPVSLVVFGCLSLVILAHDSWVNHWYTFSGRIVIVLKNQLDIGLSAAAWFVYSHQVMGPK</sequence>
<reference evidence="1 2" key="1">
    <citation type="journal article" date="2014" name="Mol. Plant">
        <title>Chromosome Scale Genome Assembly and Transcriptome Profiling of Nannochloropsis gaditana in Nitrogen Depletion.</title>
        <authorList>
            <person name="Corteggiani Carpinelli E."/>
            <person name="Telatin A."/>
            <person name="Vitulo N."/>
            <person name="Forcato C."/>
            <person name="D'Angelo M."/>
            <person name="Schiavon R."/>
            <person name="Vezzi A."/>
            <person name="Giacometti G.M."/>
            <person name="Morosinotto T."/>
            <person name="Valle G."/>
        </authorList>
    </citation>
    <scope>NUCLEOTIDE SEQUENCE [LARGE SCALE GENOMIC DNA]</scope>
    <source>
        <strain evidence="1 2">B-31</strain>
    </source>
</reference>
<organism evidence="1 2">
    <name type="scientific">Nannochloropsis gaditana</name>
    <dbReference type="NCBI Taxonomy" id="72520"/>
    <lineage>
        <taxon>Eukaryota</taxon>
        <taxon>Sar</taxon>
        <taxon>Stramenopiles</taxon>
        <taxon>Ochrophyta</taxon>
        <taxon>Eustigmatophyceae</taxon>
        <taxon>Eustigmatales</taxon>
        <taxon>Monodopsidaceae</taxon>
        <taxon>Nannochloropsis</taxon>
    </lineage>
</organism>
<evidence type="ECO:0000313" key="1">
    <source>
        <dbReference type="EMBL" id="EWM24813.1"/>
    </source>
</evidence>
<dbReference type="Proteomes" id="UP000019335">
    <property type="component" value="Chromosome 12"/>
</dbReference>
<dbReference type="AlphaFoldDB" id="W7TMS5"/>
<name>W7TMS5_9STRA</name>
<dbReference type="EMBL" id="AZIL01001103">
    <property type="protein sequence ID" value="EWM24813.1"/>
    <property type="molecule type" value="Genomic_DNA"/>
</dbReference>
<accession>W7TMS5</accession>
<proteinExistence type="predicted"/>
<protein>
    <submittedName>
        <fullName evidence="1">Uncharacterized protein</fullName>
    </submittedName>
</protein>